<name>A0AAE2ZQH9_9HYPH</name>
<accession>A0AAE2ZQH9</accession>
<organism evidence="8 9">
    <name type="scientific">Flavimaribacter sediminis</name>
    <dbReference type="NCBI Taxonomy" id="2865987"/>
    <lineage>
        <taxon>Bacteria</taxon>
        <taxon>Pseudomonadati</taxon>
        <taxon>Pseudomonadota</taxon>
        <taxon>Alphaproteobacteria</taxon>
        <taxon>Hyphomicrobiales</taxon>
        <taxon>Rhizobiaceae</taxon>
        <taxon>Flavimaribacter</taxon>
    </lineage>
</organism>
<comment type="caution">
    <text evidence="8">The sequence shown here is derived from an EMBL/GenBank/DDBJ whole genome shotgun (WGS) entry which is preliminary data.</text>
</comment>
<dbReference type="GO" id="GO:0006107">
    <property type="term" value="P:oxaloacetate metabolic process"/>
    <property type="evidence" value="ECO:0007669"/>
    <property type="project" value="TreeGrafter"/>
</dbReference>
<feature type="binding site" evidence="6">
    <location>
        <position position="162"/>
    </location>
    <ligand>
        <name>Mg(2+)</name>
        <dbReference type="ChEBI" id="CHEBI:18420"/>
    </ligand>
</feature>
<evidence type="ECO:0000256" key="6">
    <source>
        <dbReference type="PIRSR" id="PIRSR015582-2"/>
    </source>
</evidence>
<dbReference type="SUPFAM" id="SSF51621">
    <property type="entry name" value="Phosphoenolpyruvate/pyruvate domain"/>
    <property type="match status" value="1"/>
</dbReference>
<feature type="domain" description="HpcH/HpaI aldolase/citrate lyase" evidence="7">
    <location>
        <begin position="12"/>
        <end position="237"/>
    </location>
</feature>
<keyword evidence="9" id="KW-1185">Reference proteome</keyword>
<comment type="cofactor">
    <cofactor evidence="1">
        <name>Mg(2+)</name>
        <dbReference type="ChEBI" id="CHEBI:18420"/>
    </cofactor>
</comment>
<dbReference type="PANTHER" id="PTHR32308">
    <property type="entry name" value="LYASE BETA SUBUNIT, PUTATIVE (AFU_ORTHOLOGUE AFUA_4G13030)-RELATED"/>
    <property type="match status" value="1"/>
</dbReference>
<dbReference type="Gene3D" id="3.20.20.60">
    <property type="entry name" value="Phosphoenolpyruvate-binding domains"/>
    <property type="match status" value="1"/>
</dbReference>
<evidence type="ECO:0000256" key="1">
    <source>
        <dbReference type="ARBA" id="ARBA00001946"/>
    </source>
</evidence>
<evidence type="ECO:0000259" key="7">
    <source>
        <dbReference type="Pfam" id="PF03328"/>
    </source>
</evidence>
<dbReference type="InterPro" id="IPR011206">
    <property type="entry name" value="Citrate_lyase_beta/mcl1/mcl2"/>
</dbReference>
<feature type="binding site" evidence="6">
    <location>
        <position position="135"/>
    </location>
    <ligand>
        <name>Mg(2+)</name>
        <dbReference type="ChEBI" id="CHEBI:18420"/>
    </ligand>
</feature>
<dbReference type="InterPro" id="IPR005000">
    <property type="entry name" value="Aldolase/citrate-lyase_domain"/>
</dbReference>
<dbReference type="InterPro" id="IPR040442">
    <property type="entry name" value="Pyrv_kinase-like_dom_sf"/>
</dbReference>
<evidence type="ECO:0000256" key="4">
    <source>
        <dbReference type="ARBA" id="ARBA00022842"/>
    </source>
</evidence>
<keyword evidence="3 6" id="KW-0479">Metal-binding</keyword>
<dbReference type="InterPro" id="IPR015813">
    <property type="entry name" value="Pyrv/PenolPyrv_kinase-like_dom"/>
</dbReference>
<keyword evidence="8" id="KW-0456">Lyase</keyword>
<feature type="binding site" evidence="5">
    <location>
        <position position="135"/>
    </location>
    <ligand>
        <name>substrate</name>
    </ligand>
</feature>
<gene>
    <name evidence="8" type="ORF">K1W69_17725</name>
</gene>
<dbReference type="Proteomes" id="UP001196509">
    <property type="component" value="Unassembled WGS sequence"/>
</dbReference>
<evidence type="ECO:0000256" key="5">
    <source>
        <dbReference type="PIRSR" id="PIRSR015582-1"/>
    </source>
</evidence>
<evidence type="ECO:0000256" key="2">
    <source>
        <dbReference type="ARBA" id="ARBA00005568"/>
    </source>
</evidence>
<evidence type="ECO:0000256" key="3">
    <source>
        <dbReference type="ARBA" id="ARBA00022723"/>
    </source>
</evidence>
<dbReference type="AlphaFoldDB" id="A0AAE2ZQH9"/>
<dbReference type="EMBL" id="JAICBX010000003">
    <property type="protein sequence ID" value="MBW8639040.1"/>
    <property type="molecule type" value="Genomic_DNA"/>
</dbReference>
<reference evidence="8" key="1">
    <citation type="submission" date="2021-08" db="EMBL/GenBank/DDBJ databases">
        <title>Hoeflea bacterium WL0058 sp. nov., isolated from the sediment.</title>
        <authorList>
            <person name="Wang L."/>
            <person name="Zhang D."/>
        </authorList>
    </citation>
    <scope>NUCLEOTIDE SEQUENCE</scope>
    <source>
        <strain evidence="8">WL0058</strain>
    </source>
</reference>
<dbReference type="PANTHER" id="PTHR32308:SF10">
    <property type="entry name" value="CITRATE LYASE SUBUNIT BETA"/>
    <property type="match status" value="1"/>
</dbReference>
<sequence length="306" mass="33448">MTRPKRLRRCQLSVPASSEKLIASARNRAVDYVFLDLEDSVAPNAKEEARERVIKAVNEGGFRCGTIAARVNELSSQWALDDITRLVAECGATIDVIILPKVKDAEDIRFADRLITMLEAKHGIGKPIGLEVLIEEVEAMSNVDEIAASSPRLEALIFGMGDYAASQGIVTSGVGETDDYPGDLFHYHRNRVSVAARVAGIAAIDGPYADFNNAQKYREEARRAALLGFEGKWAIHPAQIELAEEIFSPDPAVVEKAMAISDAYEKARARGEGAIQFEGKMVDVASVRIFNDMIALAGMIAERDRQ</sequence>
<evidence type="ECO:0000313" key="9">
    <source>
        <dbReference type="Proteomes" id="UP001196509"/>
    </source>
</evidence>
<dbReference type="RefSeq" id="WP_220229754.1">
    <property type="nucleotide sequence ID" value="NZ_JAICBX010000003.1"/>
</dbReference>
<dbReference type="GO" id="GO:0016829">
    <property type="term" value="F:lyase activity"/>
    <property type="evidence" value="ECO:0007669"/>
    <property type="project" value="UniProtKB-KW"/>
</dbReference>
<proteinExistence type="inferred from homology"/>
<dbReference type="GO" id="GO:0000287">
    <property type="term" value="F:magnesium ion binding"/>
    <property type="evidence" value="ECO:0007669"/>
    <property type="project" value="TreeGrafter"/>
</dbReference>
<evidence type="ECO:0000313" key="8">
    <source>
        <dbReference type="EMBL" id="MBW8639040.1"/>
    </source>
</evidence>
<protein>
    <submittedName>
        <fullName evidence="8">CoA ester lyase</fullName>
    </submittedName>
</protein>
<feature type="binding site" evidence="5">
    <location>
        <position position="70"/>
    </location>
    <ligand>
        <name>substrate</name>
    </ligand>
</feature>
<dbReference type="PIRSF" id="PIRSF015582">
    <property type="entry name" value="Cit_lyase_B"/>
    <property type="match status" value="1"/>
</dbReference>
<keyword evidence="4 6" id="KW-0460">Magnesium</keyword>
<comment type="similarity">
    <text evidence="2">Belongs to the HpcH/HpaI aldolase family.</text>
</comment>
<dbReference type="Pfam" id="PF03328">
    <property type="entry name" value="HpcH_HpaI"/>
    <property type="match status" value="1"/>
</dbReference>